<dbReference type="EMBL" id="JAURUE010000001">
    <property type="protein sequence ID" value="MDP9609422.1"/>
    <property type="molecule type" value="Genomic_DNA"/>
</dbReference>
<evidence type="ECO:0000313" key="2">
    <source>
        <dbReference type="Proteomes" id="UP001234880"/>
    </source>
</evidence>
<proteinExistence type="predicted"/>
<keyword evidence="2" id="KW-1185">Reference proteome</keyword>
<organism evidence="1 2">
    <name type="scientific">Streptomyces demainii</name>
    <dbReference type="NCBI Taxonomy" id="588122"/>
    <lineage>
        <taxon>Bacteria</taxon>
        <taxon>Bacillati</taxon>
        <taxon>Actinomycetota</taxon>
        <taxon>Actinomycetes</taxon>
        <taxon>Kitasatosporales</taxon>
        <taxon>Streptomycetaceae</taxon>
        <taxon>Streptomyces</taxon>
    </lineage>
</organism>
<evidence type="ECO:0000313" key="1">
    <source>
        <dbReference type="EMBL" id="MDP9609422.1"/>
    </source>
</evidence>
<dbReference type="Proteomes" id="UP001234880">
    <property type="component" value="Unassembled WGS sequence"/>
</dbReference>
<gene>
    <name evidence="1" type="ORF">JOF35_001699</name>
</gene>
<reference evidence="1 2" key="1">
    <citation type="submission" date="2023-07" db="EMBL/GenBank/DDBJ databases">
        <title>Sequencing the genomes of 1000 actinobacteria strains.</title>
        <authorList>
            <person name="Klenk H.-P."/>
        </authorList>
    </citation>
    <scope>NUCLEOTIDE SEQUENCE [LARGE SCALE GENOMIC DNA]</scope>
    <source>
        <strain evidence="1 2">DSM 41600</strain>
    </source>
</reference>
<sequence>MYRTKNERITASVTPAGYPVIAVTPPISMCAKPPLMMSGENVQSNDACRLPWTPPPAVDVEVLPAGKWWDSVRAAPRVGERALELLGEDTGAVIQDKYGTLYWLIEVGSAENWCLRQVRVLTEMADESTYLGVPPISRTEGPGAHWRVPLSADRYLTDAFKLREALAAADRAELGPVPQGRQLCYRCQLPTDEPVIVAVEHSGSVAGATIYACPSHARTYPRDGVAEAGAMRRALGRDKIR</sequence>
<protein>
    <submittedName>
        <fullName evidence="1">Uncharacterized protein</fullName>
    </submittedName>
</protein>
<comment type="caution">
    <text evidence="1">The sequence shown here is derived from an EMBL/GenBank/DDBJ whole genome shotgun (WGS) entry which is preliminary data.</text>
</comment>
<name>A0ABT9KLW5_9ACTN</name>
<accession>A0ABT9KLW5</accession>